<reference evidence="2" key="1">
    <citation type="journal article" date="2018" name="DNA Res.">
        <title>Multiple hybrid de novo genome assembly of finger millet, an orphan allotetraploid crop.</title>
        <authorList>
            <person name="Hatakeyama M."/>
            <person name="Aluri S."/>
            <person name="Balachadran M.T."/>
            <person name="Sivarajan S.R."/>
            <person name="Patrignani A."/>
            <person name="Gruter S."/>
            <person name="Poveda L."/>
            <person name="Shimizu-Inatsugi R."/>
            <person name="Baeten J."/>
            <person name="Francoijs K.J."/>
            <person name="Nataraja K.N."/>
            <person name="Reddy Y.A.N."/>
            <person name="Phadnis S."/>
            <person name="Ravikumar R.L."/>
            <person name="Schlapbach R."/>
            <person name="Sreeman S.M."/>
            <person name="Shimizu K.K."/>
        </authorList>
    </citation>
    <scope>NUCLEOTIDE SEQUENCE</scope>
</reference>
<evidence type="ECO:0000313" key="3">
    <source>
        <dbReference type="Proteomes" id="UP001054889"/>
    </source>
</evidence>
<comment type="caution">
    <text evidence="2">The sequence shown here is derived from an EMBL/GenBank/DDBJ whole genome shotgun (WGS) entry which is preliminary data.</text>
</comment>
<evidence type="ECO:0000259" key="1">
    <source>
        <dbReference type="Pfam" id="PF00326"/>
    </source>
</evidence>
<dbReference type="GO" id="GO:0008236">
    <property type="term" value="F:serine-type peptidase activity"/>
    <property type="evidence" value="ECO:0007669"/>
    <property type="project" value="InterPro"/>
</dbReference>
<dbReference type="GO" id="GO:0006508">
    <property type="term" value="P:proteolysis"/>
    <property type="evidence" value="ECO:0007669"/>
    <property type="project" value="InterPro"/>
</dbReference>
<keyword evidence="3" id="KW-1185">Reference proteome</keyword>
<feature type="domain" description="Peptidase S9 prolyl oligopeptidase catalytic" evidence="1">
    <location>
        <begin position="267"/>
        <end position="319"/>
    </location>
</feature>
<accession>A0AAV5F4N1</accession>
<protein>
    <recommendedName>
        <fullName evidence="1">Peptidase S9 prolyl oligopeptidase catalytic domain-containing protein</fullName>
    </recommendedName>
</protein>
<dbReference type="InterPro" id="IPR050585">
    <property type="entry name" value="Xaa-Pro_dipeptidyl-ppase/CocE"/>
</dbReference>
<dbReference type="Pfam" id="PF00326">
    <property type="entry name" value="Peptidase_S9"/>
    <property type="match status" value="1"/>
</dbReference>
<dbReference type="SUPFAM" id="SSF53474">
    <property type="entry name" value="alpha/beta-Hydrolases"/>
    <property type="match status" value="1"/>
</dbReference>
<name>A0AAV5F4N1_ELECO</name>
<dbReference type="PANTHER" id="PTHR43056">
    <property type="entry name" value="PEPTIDASE S9 PROLYL OLIGOPEPTIDASE"/>
    <property type="match status" value="1"/>
</dbReference>
<dbReference type="SUPFAM" id="SSF101898">
    <property type="entry name" value="NHL repeat"/>
    <property type="match status" value="1"/>
</dbReference>
<sequence length="427" mass="47229">MHPHASPAAEKATAPYGSWESPITAAVVSAAGRTVEGLAVSGDGRLVWVETRPEEGGRAVLVKEAAEPSGEAQDVTPQGFAVRSLAQEYGGGAFAVQGDTVVFSNYDDQRLYRQTIGGDNSPLPLTPDYAGSVVRYADGVFDPHFNRFITIMEDHRDNSSNPVTTVVAVTFSDESIDEPTVLVSGNDFYAFPRVDPTEKRMAWIEWSNPNMSWDKSELWIGYFSEKGKMQRRICIAGGDSKLVESPTEPKWSSKGGPTDEARGILDLSVQYWTSRGWAFVDVNYGGSSGYGREYRERLLGQWGIVDVNDCCSCATFLIADLASLRAGMHKFEAYYIDNLVGKELCFQSFRLNDLQVVSPDQATKIYKAIKDKGLPVALIEYEGEQHGFRKAENIKFTLEQAMVFFARLVGRFKVADDITPIKIENFD</sequence>
<organism evidence="2 3">
    <name type="scientific">Eleusine coracana subsp. coracana</name>
    <dbReference type="NCBI Taxonomy" id="191504"/>
    <lineage>
        <taxon>Eukaryota</taxon>
        <taxon>Viridiplantae</taxon>
        <taxon>Streptophyta</taxon>
        <taxon>Embryophyta</taxon>
        <taxon>Tracheophyta</taxon>
        <taxon>Spermatophyta</taxon>
        <taxon>Magnoliopsida</taxon>
        <taxon>Liliopsida</taxon>
        <taxon>Poales</taxon>
        <taxon>Poaceae</taxon>
        <taxon>PACMAD clade</taxon>
        <taxon>Chloridoideae</taxon>
        <taxon>Cynodonteae</taxon>
        <taxon>Eleusininae</taxon>
        <taxon>Eleusine</taxon>
    </lineage>
</organism>
<dbReference type="InterPro" id="IPR029058">
    <property type="entry name" value="AB_hydrolase_fold"/>
</dbReference>
<dbReference type="AlphaFoldDB" id="A0AAV5F4N1"/>
<reference evidence="2" key="2">
    <citation type="submission" date="2021-12" db="EMBL/GenBank/DDBJ databases">
        <title>Resequencing data analysis of finger millet.</title>
        <authorList>
            <person name="Hatakeyama M."/>
            <person name="Aluri S."/>
            <person name="Balachadran M.T."/>
            <person name="Sivarajan S.R."/>
            <person name="Poveda L."/>
            <person name="Shimizu-Inatsugi R."/>
            <person name="Schlapbach R."/>
            <person name="Sreeman S.M."/>
            <person name="Shimizu K.K."/>
        </authorList>
    </citation>
    <scope>NUCLEOTIDE SEQUENCE</scope>
</reference>
<dbReference type="Proteomes" id="UP001054889">
    <property type="component" value="Unassembled WGS sequence"/>
</dbReference>
<evidence type="ECO:0000313" key="2">
    <source>
        <dbReference type="EMBL" id="GJN29295.1"/>
    </source>
</evidence>
<dbReference type="PANTHER" id="PTHR43056:SF11">
    <property type="entry name" value="OS06G0215400 PROTEIN"/>
    <property type="match status" value="1"/>
</dbReference>
<dbReference type="Gene3D" id="3.40.50.1820">
    <property type="entry name" value="alpha/beta hydrolase"/>
    <property type="match status" value="2"/>
</dbReference>
<gene>
    <name evidence="2" type="primary">gb17511</name>
    <name evidence="2" type="ORF">PR202_gb17511</name>
</gene>
<dbReference type="EMBL" id="BQKI01000081">
    <property type="protein sequence ID" value="GJN29295.1"/>
    <property type="molecule type" value="Genomic_DNA"/>
</dbReference>
<proteinExistence type="predicted"/>
<dbReference type="InterPro" id="IPR001375">
    <property type="entry name" value="Peptidase_S9_cat"/>
</dbReference>